<dbReference type="GO" id="GO:0016491">
    <property type="term" value="F:oxidoreductase activity"/>
    <property type="evidence" value="ECO:0007669"/>
    <property type="project" value="InterPro"/>
</dbReference>
<keyword evidence="4" id="KW-0804">Transcription</keyword>
<evidence type="ECO:0000256" key="2">
    <source>
        <dbReference type="ARBA" id="ARBA00023015"/>
    </source>
</evidence>
<dbReference type="PANTHER" id="PTHR43133">
    <property type="entry name" value="RNA POLYMERASE ECF-TYPE SIGMA FACTO"/>
    <property type="match status" value="1"/>
</dbReference>
<dbReference type="InterPro" id="IPR036388">
    <property type="entry name" value="WH-like_DNA-bd_sf"/>
</dbReference>
<dbReference type="Proteomes" id="UP000318103">
    <property type="component" value="Unassembled WGS sequence"/>
</dbReference>
<keyword evidence="3" id="KW-0731">Sigma factor</keyword>
<protein>
    <submittedName>
        <fullName evidence="8">Uncharacterized protein (TIGR02118 family)</fullName>
    </submittedName>
</protein>
<keyword evidence="2" id="KW-0805">Transcription regulation</keyword>
<evidence type="ECO:0000256" key="1">
    <source>
        <dbReference type="ARBA" id="ARBA00010641"/>
    </source>
</evidence>
<accession>A0A542UHH7</accession>
<dbReference type="STRING" id="164348.BFF78_24755"/>
<feature type="region of interest" description="Disordered" evidence="5">
    <location>
        <begin position="153"/>
        <end position="180"/>
    </location>
</feature>
<dbReference type="PANTHER" id="PTHR43133:SF65">
    <property type="entry name" value="ECF RNA POLYMERASE SIGMA FACTOR SIGG"/>
    <property type="match status" value="1"/>
</dbReference>
<organism evidence="8 9">
    <name type="scientific">Streptomyces puniciscabiei</name>
    <dbReference type="NCBI Taxonomy" id="164348"/>
    <lineage>
        <taxon>Bacteria</taxon>
        <taxon>Bacillati</taxon>
        <taxon>Actinomycetota</taxon>
        <taxon>Actinomycetes</taxon>
        <taxon>Kitasatosporales</taxon>
        <taxon>Streptomycetaceae</taxon>
        <taxon>Streptomyces</taxon>
    </lineage>
</organism>
<dbReference type="EMBL" id="VFNX01000001">
    <property type="protein sequence ID" value="TQK98523.1"/>
    <property type="molecule type" value="Genomic_DNA"/>
</dbReference>
<dbReference type="SUPFAM" id="SSF54909">
    <property type="entry name" value="Dimeric alpha+beta barrel"/>
    <property type="match status" value="1"/>
</dbReference>
<sequence length="290" mass="31193">MRTWLYRIATNACLNALQSRARRPLPSGLGAPSDDPGAPLTPALDVPWLEPFPEARYDVEARADLRLALVAALQLLPARQRAVLVLREVLEFSAAEVAEQLRTSVAAVNSALQRARAVLAREDATGAIDEVGEPEDPEVRAVVRRCRAGAGPAAVPGRESAGRAGVPVGRTGGRRGSHASWEGGAMTARFLALYEPPADPEAFDRHYREVHIPLVRRLPGLRRCTVGRNPAPVRGGAPYCLVVTLEWDSPEELRAAFDSPEGRATAADAALLAELAPVRSMIITMEEDVL</sequence>
<keyword evidence="9" id="KW-1185">Reference proteome</keyword>
<dbReference type="Gene3D" id="3.30.70.100">
    <property type="match status" value="1"/>
</dbReference>
<dbReference type="AlphaFoldDB" id="A0A542UHH7"/>
<dbReference type="GO" id="GO:0016987">
    <property type="term" value="F:sigma factor activity"/>
    <property type="evidence" value="ECO:0007669"/>
    <property type="project" value="UniProtKB-KW"/>
</dbReference>
<proteinExistence type="inferred from homology"/>
<dbReference type="GO" id="GO:0003677">
    <property type="term" value="F:DNA binding"/>
    <property type="evidence" value="ECO:0007669"/>
    <property type="project" value="InterPro"/>
</dbReference>
<evidence type="ECO:0000313" key="9">
    <source>
        <dbReference type="Proteomes" id="UP000318103"/>
    </source>
</evidence>
<dbReference type="Pfam" id="PF08281">
    <property type="entry name" value="Sigma70_r4_2"/>
    <property type="match status" value="1"/>
</dbReference>
<comment type="similarity">
    <text evidence="1">Belongs to the sigma-70 factor family. ECF subfamily.</text>
</comment>
<evidence type="ECO:0000313" key="8">
    <source>
        <dbReference type="EMBL" id="TQK98523.1"/>
    </source>
</evidence>
<feature type="domain" description="RNA polymerase sigma factor 70 region 4 type 2" evidence="7">
    <location>
        <begin position="67"/>
        <end position="117"/>
    </location>
</feature>
<dbReference type="NCBIfam" id="TIGR02937">
    <property type="entry name" value="sigma70-ECF"/>
    <property type="match status" value="1"/>
</dbReference>
<dbReference type="SUPFAM" id="SSF88659">
    <property type="entry name" value="Sigma3 and sigma4 domains of RNA polymerase sigma factors"/>
    <property type="match status" value="1"/>
</dbReference>
<name>A0A542UHH7_9ACTN</name>
<evidence type="ECO:0000259" key="6">
    <source>
        <dbReference type="Pfam" id="PF07110"/>
    </source>
</evidence>
<reference evidence="8 9" key="1">
    <citation type="submission" date="2019-06" db="EMBL/GenBank/DDBJ databases">
        <title>Sequencing the genomes of 1000 actinobacteria strains.</title>
        <authorList>
            <person name="Klenk H.-P."/>
        </authorList>
    </citation>
    <scope>NUCLEOTIDE SEQUENCE [LARGE SCALE GENOMIC DNA]</scope>
    <source>
        <strain evidence="8 9">DSM 41929</strain>
    </source>
</reference>
<evidence type="ECO:0000256" key="5">
    <source>
        <dbReference type="SAM" id="MobiDB-lite"/>
    </source>
</evidence>
<dbReference type="GO" id="GO:0006352">
    <property type="term" value="P:DNA-templated transcription initiation"/>
    <property type="evidence" value="ECO:0007669"/>
    <property type="project" value="InterPro"/>
</dbReference>
<evidence type="ECO:0000259" key="7">
    <source>
        <dbReference type="Pfam" id="PF08281"/>
    </source>
</evidence>
<dbReference type="NCBIfam" id="TIGR02118">
    <property type="entry name" value="EthD family reductase"/>
    <property type="match status" value="1"/>
</dbReference>
<dbReference type="InterPro" id="IPR014284">
    <property type="entry name" value="RNA_pol_sigma-70_dom"/>
</dbReference>
<gene>
    <name evidence="8" type="ORF">FB563_3555</name>
</gene>
<feature type="compositionally biased region" description="Low complexity" evidence="5">
    <location>
        <begin position="153"/>
        <end position="169"/>
    </location>
</feature>
<dbReference type="InterPro" id="IPR009799">
    <property type="entry name" value="EthD_dom"/>
</dbReference>
<dbReference type="InterPro" id="IPR011008">
    <property type="entry name" value="Dimeric_a/b-barrel"/>
</dbReference>
<comment type="caution">
    <text evidence="8">The sequence shown here is derived from an EMBL/GenBank/DDBJ whole genome shotgun (WGS) entry which is preliminary data.</text>
</comment>
<evidence type="ECO:0000256" key="3">
    <source>
        <dbReference type="ARBA" id="ARBA00023082"/>
    </source>
</evidence>
<dbReference type="Pfam" id="PF07110">
    <property type="entry name" value="EthD"/>
    <property type="match status" value="1"/>
</dbReference>
<feature type="domain" description="EthD" evidence="6">
    <location>
        <begin position="196"/>
        <end position="270"/>
    </location>
</feature>
<dbReference type="InterPro" id="IPR039425">
    <property type="entry name" value="RNA_pol_sigma-70-like"/>
</dbReference>
<dbReference type="InterPro" id="IPR013249">
    <property type="entry name" value="RNA_pol_sigma70_r4_t2"/>
</dbReference>
<dbReference type="Gene3D" id="1.10.10.10">
    <property type="entry name" value="Winged helix-like DNA-binding domain superfamily/Winged helix DNA-binding domain"/>
    <property type="match status" value="1"/>
</dbReference>
<evidence type="ECO:0000256" key="4">
    <source>
        <dbReference type="ARBA" id="ARBA00023163"/>
    </source>
</evidence>
<dbReference type="InterPro" id="IPR013324">
    <property type="entry name" value="RNA_pol_sigma_r3/r4-like"/>
</dbReference>